<dbReference type="OrthoDB" id="710757at2"/>
<protein>
    <submittedName>
        <fullName evidence="1">Uncharacterized protein</fullName>
    </submittedName>
</protein>
<dbReference type="Proteomes" id="UP000267469">
    <property type="component" value="Unassembled WGS sequence"/>
</dbReference>
<name>A0A3N0E782_SINP1</name>
<dbReference type="RefSeq" id="WP_123216746.1">
    <property type="nucleotide sequence ID" value="NZ_RJTM01000102.1"/>
</dbReference>
<evidence type="ECO:0000313" key="2">
    <source>
        <dbReference type="Proteomes" id="UP000267469"/>
    </source>
</evidence>
<comment type="caution">
    <text evidence="1">The sequence shown here is derived from an EMBL/GenBank/DDBJ whole genome shotgun (WGS) entry which is preliminary data.</text>
</comment>
<accession>A0A3N0E782</accession>
<proteinExistence type="predicted"/>
<dbReference type="AlphaFoldDB" id="A0A3N0E782"/>
<gene>
    <name evidence="1" type="ORF">ED312_14520</name>
</gene>
<keyword evidence="2" id="KW-1185">Reference proteome</keyword>
<evidence type="ECO:0000313" key="1">
    <source>
        <dbReference type="EMBL" id="RNL83696.1"/>
    </source>
</evidence>
<reference evidence="1 2" key="1">
    <citation type="submission" date="2018-10" db="EMBL/GenBank/DDBJ databases">
        <title>Sinomicrobium pectinilyticum sp. nov., a pectinase-producing bacterium isolated from alkaline and saline soil, and emended description of the genus Sinomicrobium.</title>
        <authorList>
            <person name="Cheng B."/>
            <person name="Li C."/>
            <person name="Lai Q."/>
            <person name="Du M."/>
            <person name="Shao Z."/>
            <person name="Xu P."/>
            <person name="Yang C."/>
        </authorList>
    </citation>
    <scope>NUCLEOTIDE SEQUENCE [LARGE SCALE GENOMIC DNA]</scope>
    <source>
        <strain evidence="1 2">5DNS001</strain>
    </source>
</reference>
<dbReference type="EMBL" id="RJTM01000102">
    <property type="protein sequence ID" value="RNL83696.1"/>
    <property type="molecule type" value="Genomic_DNA"/>
</dbReference>
<sequence>MQGSREKAGVKNGNFEGDNTFEEIQGKIRIEKQQLINIHFNTGAPEPYVNFCLSKKSWEKNPVK</sequence>
<organism evidence="1 2">
    <name type="scientific">Sinomicrobium pectinilyticum</name>
    <dbReference type="NCBI Taxonomy" id="1084421"/>
    <lineage>
        <taxon>Bacteria</taxon>
        <taxon>Pseudomonadati</taxon>
        <taxon>Bacteroidota</taxon>
        <taxon>Flavobacteriia</taxon>
        <taxon>Flavobacteriales</taxon>
        <taxon>Flavobacteriaceae</taxon>
        <taxon>Sinomicrobium</taxon>
    </lineage>
</organism>